<organism evidence="1 2">
    <name type="scientific">Corynebacterium stationis</name>
    <dbReference type="NCBI Taxonomy" id="1705"/>
    <lineage>
        <taxon>Bacteria</taxon>
        <taxon>Bacillati</taxon>
        <taxon>Actinomycetota</taxon>
        <taxon>Actinomycetes</taxon>
        <taxon>Mycobacteriales</taxon>
        <taxon>Corynebacteriaceae</taxon>
        <taxon>Corynebacterium</taxon>
    </lineage>
</organism>
<dbReference type="Proteomes" id="UP000544551">
    <property type="component" value="Unassembled WGS sequence"/>
</dbReference>
<comment type="caution">
    <text evidence="1">The sequence shown here is derived from an EMBL/GenBank/DDBJ whole genome shotgun (WGS) entry which is preliminary data.</text>
</comment>
<proteinExistence type="predicted"/>
<sequence length="295" mass="32122">MPFYPGHADYKDGIISVDQALNDPTVIEQRIAEVAEKDLLVSSIFAEGGDVQGGAVIYSKITEKHLYAENDVTERQPGDEYSVLYSAQPEVQLARVRDFGGKFAVSDEAKKRNNAIDFDNDTTRLANTITRKLNRVAVETLNAAVDAGDTIAVGTPGVWSDVQLDGATPTEPGLRPHAVIADAFALAENTELGIEYSRMLVSPLTRATLRTVYGTGLKPMLDDYGLELISSTFVDDSTAYLVDPQQAGFVRYEDPLTVNSWRDEAHRQTWVQGYAMPVMGITLPAAVATIHGIKA</sequence>
<name>A0AB36CKL2_9CORY</name>
<dbReference type="RefSeq" id="WP_168969614.1">
    <property type="nucleotide sequence ID" value="NZ_JABAFZ010000005.1"/>
</dbReference>
<dbReference type="EMBL" id="JABAFZ010000005">
    <property type="protein sequence ID" value="NME89370.1"/>
    <property type="molecule type" value="Genomic_DNA"/>
</dbReference>
<evidence type="ECO:0000313" key="1">
    <source>
        <dbReference type="EMBL" id="NME89370.1"/>
    </source>
</evidence>
<reference evidence="1 2" key="1">
    <citation type="submission" date="2020-04" db="EMBL/GenBank/DDBJ databases">
        <authorList>
            <person name="Hitch T.C.A."/>
            <person name="Wylensek D."/>
            <person name="Clavel T."/>
        </authorList>
    </citation>
    <scope>NUCLEOTIDE SEQUENCE [LARGE SCALE GENOMIC DNA]</scope>
    <source>
        <strain evidence="1 2">BL-383-APC-3D</strain>
    </source>
</reference>
<evidence type="ECO:0000313" key="2">
    <source>
        <dbReference type="Proteomes" id="UP000544551"/>
    </source>
</evidence>
<dbReference type="NCBIfam" id="NF042926">
    <property type="entry name" value="capsid_Caudo_1"/>
    <property type="match status" value="1"/>
</dbReference>
<accession>A0AB36CKL2</accession>
<protein>
    <recommendedName>
        <fullName evidence="3">Major capsid protein</fullName>
    </recommendedName>
</protein>
<gene>
    <name evidence="1" type="ORF">HF853_06745</name>
</gene>
<dbReference type="AlphaFoldDB" id="A0AB36CKL2"/>
<dbReference type="InterPro" id="IPR049995">
    <property type="entry name" value="Capsid_mycobact-type"/>
</dbReference>
<dbReference type="Pfam" id="PF25209">
    <property type="entry name" value="Phage_capsid_4"/>
    <property type="match status" value="1"/>
</dbReference>
<evidence type="ECO:0008006" key="3">
    <source>
        <dbReference type="Google" id="ProtNLM"/>
    </source>
</evidence>